<evidence type="ECO:0000313" key="1">
    <source>
        <dbReference type="EMBL" id="MDH0828071.1"/>
    </source>
</evidence>
<evidence type="ECO:0000313" key="2">
    <source>
        <dbReference type="Proteomes" id="UP001160116"/>
    </source>
</evidence>
<reference evidence="1" key="1">
    <citation type="submission" date="2022-09" db="EMBL/GenBank/DDBJ databases">
        <title>Intensive care unit water sources are persistently colonized with multi-drug resistant bacteria and are the site of extensive horizontal gene transfer of antibiotic resistance genes.</title>
        <authorList>
            <person name="Diorio-Toth L."/>
        </authorList>
    </citation>
    <scope>NUCLEOTIDE SEQUENCE</scope>
    <source>
        <strain evidence="1">GD03885</strain>
    </source>
</reference>
<dbReference type="RefSeq" id="WP_279679448.1">
    <property type="nucleotide sequence ID" value="NZ_JAOCCL010000085.1"/>
</dbReference>
<sequence length="82" mass="8653">MSVFTLANANLAGASINGKQVRKGQSYGEVVAAAGQPTSHYDYVKNVGGKDVSVRELSYVDGSKTFTVVIEDGKVTTIRSGR</sequence>
<dbReference type="AlphaFoldDB" id="A0AA42MDU1"/>
<dbReference type="Proteomes" id="UP001160116">
    <property type="component" value="Unassembled WGS sequence"/>
</dbReference>
<protein>
    <submittedName>
        <fullName evidence="1">DUF2845 domain-containing protein</fullName>
    </submittedName>
</protein>
<accession>A0AA42MDU1</accession>
<dbReference type="EMBL" id="JAOCCL010000085">
    <property type="protein sequence ID" value="MDH0828071.1"/>
    <property type="molecule type" value="Genomic_DNA"/>
</dbReference>
<comment type="caution">
    <text evidence="1">The sequence shown here is derived from an EMBL/GenBank/DDBJ whole genome shotgun (WGS) entry which is preliminary data.</text>
</comment>
<proteinExistence type="predicted"/>
<gene>
    <name evidence="1" type="ORF">N5C97_16620</name>
</gene>
<name>A0AA42MDU1_ACIJO</name>
<organism evidence="1 2">
    <name type="scientific">Acinetobacter johnsonii</name>
    <dbReference type="NCBI Taxonomy" id="40214"/>
    <lineage>
        <taxon>Bacteria</taxon>
        <taxon>Pseudomonadati</taxon>
        <taxon>Pseudomonadota</taxon>
        <taxon>Gammaproteobacteria</taxon>
        <taxon>Moraxellales</taxon>
        <taxon>Moraxellaceae</taxon>
        <taxon>Acinetobacter</taxon>
    </lineage>
</organism>